<dbReference type="PANTHER" id="PTHR43434:SF1">
    <property type="entry name" value="PHOSPHOGLYCOLATE PHOSPHATASE"/>
    <property type="match status" value="1"/>
</dbReference>
<dbReference type="InterPro" id="IPR006439">
    <property type="entry name" value="HAD-SF_hydro_IA"/>
</dbReference>
<keyword evidence="2" id="KW-1185">Reference proteome</keyword>
<dbReference type="SFLD" id="SFLDS00003">
    <property type="entry name" value="Haloacid_Dehalogenase"/>
    <property type="match status" value="1"/>
</dbReference>
<dbReference type="InterPro" id="IPR023198">
    <property type="entry name" value="PGP-like_dom2"/>
</dbReference>
<dbReference type="InterPro" id="IPR041492">
    <property type="entry name" value="HAD_2"/>
</dbReference>
<dbReference type="InterPro" id="IPR023214">
    <property type="entry name" value="HAD_sf"/>
</dbReference>
<dbReference type="Gene3D" id="1.10.150.240">
    <property type="entry name" value="Putative phosphatase, domain 2"/>
    <property type="match status" value="1"/>
</dbReference>
<dbReference type="AlphaFoldDB" id="C0BY42"/>
<dbReference type="SFLD" id="SFLDG01129">
    <property type="entry name" value="C1.5:_HAD__Beta-PGM__Phosphata"/>
    <property type="match status" value="1"/>
</dbReference>
<proteinExistence type="predicted"/>
<dbReference type="STRING" id="553973.CLOHYLEM_04730"/>
<dbReference type="SFLD" id="SFLDG01135">
    <property type="entry name" value="C1.5.6:_HAD__Beta-PGM__Phospha"/>
    <property type="match status" value="1"/>
</dbReference>
<gene>
    <name evidence="1" type="ORF">CLOHYLEM_04730</name>
</gene>
<evidence type="ECO:0000313" key="1">
    <source>
        <dbReference type="EMBL" id="EEG75199.1"/>
    </source>
</evidence>
<protein>
    <submittedName>
        <fullName evidence="1">HAD hydrolase, family IA, variant 3</fullName>
    </submittedName>
</protein>
<organism evidence="1 2">
    <name type="scientific">[Clostridium] hylemonae DSM 15053</name>
    <dbReference type="NCBI Taxonomy" id="553973"/>
    <lineage>
        <taxon>Bacteria</taxon>
        <taxon>Bacillati</taxon>
        <taxon>Bacillota</taxon>
        <taxon>Clostridia</taxon>
        <taxon>Lachnospirales</taxon>
        <taxon>Lachnospiraceae</taxon>
    </lineage>
</organism>
<comment type="caution">
    <text evidence="1">The sequence shown here is derived from an EMBL/GenBank/DDBJ whole genome shotgun (WGS) entry which is preliminary data.</text>
</comment>
<dbReference type="eggNOG" id="COG0546">
    <property type="taxonomic scope" value="Bacteria"/>
</dbReference>
<dbReference type="HOGENOM" id="CLU_045011_19_1_9"/>
<sequence>MKACIFDLDGTLTDTLESLTYSVRATLREMGLAEITADECRQFVGNGARRLMECALAAAGDKDAGRIDEGMEIYGRIFDANCTYHVTPYEGIPQMISGLRKKGIQLAVLSNKPHEQTVKVVREIFGEDIFDCVLGQKEGIKRKPDPEGVYNVLDILHTEKDECLYVGDSEVDVKTALNAKIACVGVAWGFRSREVLAEAGAEHIIDLPEELLQYV</sequence>
<dbReference type="Proteomes" id="UP000004893">
    <property type="component" value="Unassembled WGS sequence"/>
</dbReference>
<dbReference type="InterPro" id="IPR036412">
    <property type="entry name" value="HAD-like_sf"/>
</dbReference>
<reference evidence="1" key="1">
    <citation type="submission" date="2009-02" db="EMBL/GenBank/DDBJ databases">
        <authorList>
            <person name="Fulton L."/>
            <person name="Clifton S."/>
            <person name="Fulton B."/>
            <person name="Xu J."/>
            <person name="Minx P."/>
            <person name="Pepin K.H."/>
            <person name="Johnson M."/>
            <person name="Bhonagiri V."/>
            <person name="Nash W.E."/>
            <person name="Mardis E.R."/>
            <person name="Wilson R.K."/>
        </authorList>
    </citation>
    <scope>NUCLEOTIDE SEQUENCE [LARGE SCALE GENOMIC DNA]</scope>
    <source>
        <strain evidence="1">DSM 15053</strain>
    </source>
</reference>
<dbReference type="Gene3D" id="3.40.50.1000">
    <property type="entry name" value="HAD superfamily/HAD-like"/>
    <property type="match status" value="1"/>
</dbReference>
<reference evidence="1" key="2">
    <citation type="submission" date="2013-06" db="EMBL/GenBank/DDBJ databases">
        <title>Draft genome sequence of Clostridium hylemonae (DSM 15053).</title>
        <authorList>
            <person name="Sudarsanam P."/>
            <person name="Ley R."/>
            <person name="Guruge J."/>
            <person name="Turnbaugh P.J."/>
            <person name="Mahowald M."/>
            <person name="Liep D."/>
            <person name="Gordon J."/>
        </authorList>
    </citation>
    <scope>NUCLEOTIDE SEQUENCE</scope>
    <source>
        <strain evidence="1">DSM 15053</strain>
    </source>
</reference>
<dbReference type="OrthoDB" id="9807630at2"/>
<dbReference type="NCBIfam" id="TIGR01549">
    <property type="entry name" value="HAD-SF-IA-v1"/>
    <property type="match status" value="1"/>
</dbReference>
<dbReference type="PANTHER" id="PTHR43434">
    <property type="entry name" value="PHOSPHOGLYCOLATE PHOSPHATASE"/>
    <property type="match status" value="1"/>
</dbReference>
<dbReference type="EMBL" id="ABYI02000015">
    <property type="protein sequence ID" value="EEG75199.1"/>
    <property type="molecule type" value="Genomic_DNA"/>
</dbReference>
<accession>C0BY42</accession>
<dbReference type="FunFam" id="3.40.50.1000:FF:000022">
    <property type="entry name" value="Phosphoglycolate phosphatase"/>
    <property type="match status" value="1"/>
</dbReference>
<keyword evidence="1" id="KW-0378">Hydrolase</keyword>
<name>C0BY42_9FIRM</name>
<evidence type="ECO:0000313" key="2">
    <source>
        <dbReference type="Proteomes" id="UP000004893"/>
    </source>
</evidence>
<dbReference type="Pfam" id="PF13419">
    <property type="entry name" value="HAD_2"/>
    <property type="match status" value="1"/>
</dbReference>
<dbReference type="GO" id="GO:0006281">
    <property type="term" value="P:DNA repair"/>
    <property type="evidence" value="ECO:0007669"/>
    <property type="project" value="TreeGrafter"/>
</dbReference>
<dbReference type="PRINTS" id="PR00413">
    <property type="entry name" value="HADHALOGNASE"/>
</dbReference>
<dbReference type="GO" id="GO:0005829">
    <property type="term" value="C:cytosol"/>
    <property type="evidence" value="ECO:0007669"/>
    <property type="project" value="TreeGrafter"/>
</dbReference>
<dbReference type="SUPFAM" id="SSF56784">
    <property type="entry name" value="HAD-like"/>
    <property type="match status" value="1"/>
</dbReference>
<dbReference type="GO" id="GO:0008967">
    <property type="term" value="F:phosphoglycolate phosphatase activity"/>
    <property type="evidence" value="ECO:0007669"/>
    <property type="project" value="TreeGrafter"/>
</dbReference>
<dbReference type="InterPro" id="IPR050155">
    <property type="entry name" value="HAD-like_hydrolase_sf"/>
</dbReference>
<dbReference type="RefSeq" id="WP_006442062.1">
    <property type="nucleotide sequence ID" value="NZ_CP036524.1"/>
</dbReference>